<comment type="caution">
    <text evidence="1">The sequence shown here is derived from an EMBL/GenBank/DDBJ whole genome shotgun (WGS) entry which is preliminary data.</text>
</comment>
<sequence length="70" mass="8212">MRSFRFATLSDAFNAKERSRAVAHVGKVGDMPITTVRNEVASSMAKQYRRTIWKEILWRSWSVLRQQKLL</sequence>
<organism evidence="1 2">
    <name type="scientific">Candidatus Buchananbacteria bacterium RIFCSPHIGHO2_01_FULL_44_11</name>
    <dbReference type="NCBI Taxonomy" id="1797535"/>
    <lineage>
        <taxon>Bacteria</taxon>
        <taxon>Candidatus Buchananiibacteriota</taxon>
    </lineage>
</organism>
<accession>A0A1G1Y0G5</accession>
<evidence type="ECO:0000313" key="2">
    <source>
        <dbReference type="Proteomes" id="UP000178240"/>
    </source>
</evidence>
<gene>
    <name evidence="1" type="ORF">A2744_00060</name>
</gene>
<reference evidence="1 2" key="1">
    <citation type="journal article" date="2016" name="Nat. Commun.">
        <title>Thousands of microbial genomes shed light on interconnected biogeochemical processes in an aquifer system.</title>
        <authorList>
            <person name="Anantharaman K."/>
            <person name="Brown C.T."/>
            <person name="Hug L.A."/>
            <person name="Sharon I."/>
            <person name="Castelle C.J."/>
            <person name="Probst A.J."/>
            <person name="Thomas B.C."/>
            <person name="Singh A."/>
            <person name="Wilkins M.J."/>
            <person name="Karaoz U."/>
            <person name="Brodie E.L."/>
            <person name="Williams K.H."/>
            <person name="Hubbard S.S."/>
            <person name="Banfield J.F."/>
        </authorList>
    </citation>
    <scope>NUCLEOTIDE SEQUENCE [LARGE SCALE GENOMIC DNA]</scope>
</reference>
<dbReference type="AlphaFoldDB" id="A0A1G1Y0G5"/>
<name>A0A1G1Y0G5_9BACT</name>
<protein>
    <submittedName>
        <fullName evidence="1">Uncharacterized protein</fullName>
    </submittedName>
</protein>
<proteinExistence type="predicted"/>
<dbReference type="EMBL" id="MHIE01000013">
    <property type="protein sequence ID" value="OGY45762.1"/>
    <property type="molecule type" value="Genomic_DNA"/>
</dbReference>
<dbReference type="Proteomes" id="UP000178240">
    <property type="component" value="Unassembled WGS sequence"/>
</dbReference>
<evidence type="ECO:0000313" key="1">
    <source>
        <dbReference type="EMBL" id="OGY45762.1"/>
    </source>
</evidence>